<dbReference type="Pfam" id="PF01636">
    <property type="entry name" value="APH"/>
    <property type="match status" value="1"/>
</dbReference>
<dbReference type="PANTHER" id="PTHR21310:SF37">
    <property type="entry name" value="AMINOGLYCOSIDE PHOSPHOTRANSFERASE DOMAIN-CONTAINING PROTEIN"/>
    <property type="match status" value="1"/>
</dbReference>
<protein>
    <recommendedName>
        <fullName evidence="1">Aminoglycoside phosphotransferase domain-containing protein</fullName>
    </recommendedName>
</protein>
<dbReference type="GeneID" id="54555241"/>
<accession>A0A6A6JU80</accession>
<proteinExistence type="predicted"/>
<dbReference type="AlphaFoldDB" id="A0A6A6JU80"/>
<dbReference type="InterPro" id="IPR002575">
    <property type="entry name" value="Aminoglycoside_PTrfase"/>
</dbReference>
<gene>
    <name evidence="2" type="ORF">EI97DRAFT_482361</name>
</gene>
<name>A0A6A6JU80_WESOR</name>
<dbReference type="EMBL" id="ML986486">
    <property type="protein sequence ID" value="KAF2279663.1"/>
    <property type="molecule type" value="Genomic_DNA"/>
</dbReference>
<feature type="domain" description="Aminoglycoside phosphotransferase" evidence="1">
    <location>
        <begin position="5"/>
        <end position="111"/>
    </location>
</feature>
<evidence type="ECO:0000313" key="3">
    <source>
        <dbReference type="Proteomes" id="UP000800097"/>
    </source>
</evidence>
<dbReference type="Gene3D" id="3.30.200.20">
    <property type="entry name" value="Phosphorylase Kinase, domain 1"/>
    <property type="match status" value="1"/>
</dbReference>
<dbReference type="OrthoDB" id="5412996at2759"/>
<evidence type="ECO:0000313" key="2">
    <source>
        <dbReference type="EMBL" id="KAF2279663.1"/>
    </source>
</evidence>
<organism evidence="2 3">
    <name type="scientific">Westerdykella ornata</name>
    <dbReference type="NCBI Taxonomy" id="318751"/>
    <lineage>
        <taxon>Eukaryota</taxon>
        <taxon>Fungi</taxon>
        <taxon>Dikarya</taxon>
        <taxon>Ascomycota</taxon>
        <taxon>Pezizomycotina</taxon>
        <taxon>Dothideomycetes</taxon>
        <taxon>Pleosporomycetidae</taxon>
        <taxon>Pleosporales</taxon>
        <taxon>Sporormiaceae</taxon>
        <taxon>Westerdykella</taxon>
    </lineage>
</organism>
<dbReference type="InterPro" id="IPR051678">
    <property type="entry name" value="AGP_Transferase"/>
</dbReference>
<dbReference type="PANTHER" id="PTHR21310">
    <property type="entry name" value="AMINOGLYCOSIDE PHOSPHOTRANSFERASE-RELATED-RELATED"/>
    <property type="match status" value="1"/>
</dbReference>
<dbReference type="Proteomes" id="UP000800097">
    <property type="component" value="Unassembled WGS sequence"/>
</dbReference>
<evidence type="ECO:0000259" key="1">
    <source>
        <dbReference type="Pfam" id="PF01636"/>
    </source>
</evidence>
<keyword evidence="3" id="KW-1185">Reference proteome</keyword>
<dbReference type="RefSeq" id="XP_033657202.1">
    <property type="nucleotide sequence ID" value="XM_033802066.1"/>
</dbReference>
<sequence>MDGDEKLRREVAVMRLVRENTSIPVPEVHAWGLSNENSLGLGPFIIMDFVQGESLHRLWRQTDEAVLRSDISEGDLRTVYRQVAGFYLELSKLEFPHSIHTDLGPLTLKMQEIEAHGAGTFPSAREFFEYIADQDMEQVYKQANSVDDADDARAKYKFRHQFNALIPRFVNDDYNRMKPRLLCDDFRYGNMIIGREWAYAAPYQMLCSAPRWFLISKPTEWRTPAGAEFERYKACLELFLDELERLEVENEEVCEPPECPKVNGNVSKQLERLGIGSDEALKQAEPPKKLSAQMRKSMTDGTFLFHELLYDCYTDAENTAWKAICSLHPDFEDFTPVAEEELREFAERKVKELEAYKLEWGAIKAAIERSEKACQSKVK</sequence>
<dbReference type="SUPFAM" id="SSF56112">
    <property type="entry name" value="Protein kinase-like (PK-like)"/>
    <property type="match status" value="1"/>
</dbReference>
<reference evidence="2" key="1">
    <citation type="journal article" date="2020" name="Stud. Mycol.">
        <title>101 Dothideomycetes genomes: a test case for predicting lifestyles and emergence of pathogens.</title>
        <authorList>
            <person name="Haridas S."/>
            <person name="Albert R."/>
            <person name="Binder M."/>
            <person name="Bloem J."/>
            <person name="Labutti K."/>
            <person name="Salamov A."/>
            <person name="Andreopoulos B."/>
            <person name="Baker S."/>
            <person name="Barry K."/>
            <person name="Bills G."/>
            <person name="Bluhm B."/>
            <person name="Cannon C."/>
            <person name="Castanera R."/>
            <person name="Culley D."/>
            <person name="Daum C."/>
            <person name="Ezra D."/>
            <person name="Gonzalez J."/>
            <person name="Henrissat B."/>
            <person name="Kuo A."/>
            <person name="Liang C."/>
            <person name="Lipzen A."/>
            <person name="Lutzoni F."/>
            <person name="Magnuson J."/>
            <person name="Mondo S."/>
            <person name="Nolan M."/>
            <person name="Ohm R."/>
            <person name="Pangilinan J."/>
            <person name="Park H.-J."/>
            <person name="Ramirez L."/>
            <person name="Alfaro M."/>
            <person name="Sun H."/>
            <person name="Tritt A."/>
            <person name="Yoshinaga Y."/>
            <person name="Zwiers L.-H."/>
            <person name="Turgeon B."/>
            <person name="Goodwin S."/>
            <person name="Spatafora J."/>
            <person name="Crous P."/>
            <person name="Grigoriev I."/>
        </authorList>
    </citation>
    <scope>NUCLEOTIDE SEQUENCE</scope>
    <source>
        <strain evidence="2">CBS 379.55</strain>
    </source>
</reference>
<dbReference type="InterPro" id="IPR011009">
    <property type="entry name" value="Kinase-like_dom_sf"/>
</dbReference>